<feature type="region of interest" description="Disordered" evidence="1">
    <location>
        <begin position="65"/>
        <end position="91"/>
    </location>
</feature>
<feature type="chain" id="PRO_5020362817" evidence="2">
    <location>
        <begin position="31"/>
        <end position="263"/>
    </location>
</feature>
<sequence length="263" mass="29448">MMILSTTLQPLLLPLVSVFLFVCSSPLAGSSPVESPSTGTPHYPNTMKIPAGVPSPQELIRWASKAPSRGDGERLRWSSGAPTHHDHDRYATSMSNFDDLSKEVPSQWHTTTEADRRHPARPKQFQLLAGDDAPYYLRNKTLRIDPETFHIRFFTMGKILRVHFAHDLDNGKLLVDNFPVSDLELAGLPNRDASFYHAGHELKVTTPAREKRHDLKTVWTLETFKLPVFCVTGINDHLWYGGKCSAVAGWGGSSPFSLKVEYL</sequence>
<dbReference type="EMBL" id="ML220180">
    <property type="protein sequence ID" value="TGZ76411.1"/>
    <property type="molecule type" value="Genomic_DNA"/>
</dbReference>
<organism evidence="3 4">
    <name type="scientific">Ascodesmis nigricans</name>
    <dbReference type="NCBI Taxonomy" id="341454"/>
    <lineage>
        <taxon>Eukaryota</taxon>
        <taxon>Fungi</taxon>
        <taxon>Dikarya</taxon>
        <taxon>Ascomycota</taxon>
        <taxon>Pezizomycotina</taxon>
        <taxon>Pezizomycetes</taxon>
        <taxon>Pezizales</taxon>
        <taxon>Ascodesmidaceae</taxon>
        <taxon>Ascodesmis</taxon>
    </lineage>
</organism>
<evidence type="ECO:0000313" key="4">
    <source>
        <dbReference type="Proteomes" id="UP000298138"/>
    </source>
</evidence>
<accession>A0A4S2MHQ7</accession>
<proteinExistence type="predicted"/>
<reference evidence="3 4" key="1">
    <citation type="submission" date="2019-04" db="EMBL/GenBank/DDBJ databases">
        <title>Comparative genomics and transcriptomics to analyze fruiting body development in filamentous ascomycetes.</title>
        <authorList>
            <consortium name="DOE Joint Genome Institute"/>
            <person name="Lutkenhaus R."/>
            <person name="Traeger S."/>
            <person name="Breuer J."/>
            <person name="Kuo A."/>
            <person name="Lipzen A."/>
            <person name="Pangilinan J."/>
            <person name="Dilworth D."/>
            <person name="Sandor L."/>
            <person name="Poggeler S."/>
            <person name="Barry K."/>
            <person name="Grigoriev I.V."/>
            <person name="Nowrousian M."/>
        </authorList>
    </citation>
    <scope>NUCLEOTIDE SEQUENCE [LARGE SCALE GENOMIC DNA]</scope>
    <source>
        <strain evidence="3 4">CBS 389.68</strain>
    </source>
</reference>
<dbReference type="InParanoid" id="A0A4S2MHQ7"/>
<dbReference type="AlphaFoldDB" id="A0A4S2MHQ7"/>
<dbReference type="Proteomes" id="UP000298138">
    <property type="component" value="Unassembled WGS sequence"/>
</dbReference>
<name>A0A4S2MHQ7_9PEZI</name>
<evidence type="ECO:0000313" key="3">
    <source>
        <dbReference type="EMBL" id="TGZ76411.1"/>
    </source>
</evidence>
<gene>
    <name evidence="3" type="ORF">EX30DRAFT_367426</name>
</gene>
<keyword evidence="4" id="KW-1185">Reference proteome</keyword>
<protein>
    <submittedName>
        <fullName evidence="3">Uncharacterized protein</fullName>
    </submittedName>
</protein>
<keyword evidence="2" id="KW-0732">Signal</keyword>
<evidence type="ECO:0000256" key="2">
    <source>
        <dbReference type="SAM" id="SignalP"/>
    </source>
</evidence>
<evidence type="ECO:0000256" key="1">
    <source>
        <dbReference type="SAM" id="MobiDB-lite"/>
    </source>
</evidence>
<feature type="signal peptide" evidence="2">
    <location>
        <begin position="1"/>
        <end position="30"/>
    </location>
</feature>